<sequence length="101" mass="11122">MRGIKNTPKNSLNYLKTTIDPNGESMLVSSAVPPSYWSNWAFKGDWLHKQLRKLHTQRIRLRTQPADASSIACAVNIDAHTSCNSKSPKLKARSGISSLGA</sequence>
<dbReference type="Proteomes" id="UP001341840">
    <property type="component" value="Unassembled WGS sequence"/>
</dbReference>
<accession>A0ABU6YSI6</accession>
<keyword evidence="2" id="KW-1185">Reference proteome</keyword>
<proteinExistence type="predicted"/>
<name>A0ABU6YSI6_9FABA</name>
<protein>
    <submittedName>
        <fullName evidence="1">Uncharacterized protein</fullName>
    </submittedName>
</protein>
<organism evidence="1 2">
    <name type="scientific">Stylosanthes scabra</name>
    <dbReference type="NCBI Taxonomy" id="79078"/>
    <lineage>
        <taxon>Eukaryota</taxon>
        <taxon>Viridiplantae</taxon>
        <taxon>Streptophyta</taxon>
        <taxon>Embryophyta</taxon>
        <taxon>Tracheophyta</taxon>
        <taxon>Spermatophyta</taxon>
        <taxon>Magnoliopsida</taxon>
        <taxon>eudicotyledons</taxon>
        <taxon>Gunneridae</taxon>
        <taxon>Pentapetalae</taxon>
        <taxon>rosids</taxon>
        <taxon>fabids</taxon>
        <taxon>Fabales</taxon>
        <taxon>Fabaceae</taxon>
        <taxon>Papilionoideae</taxon>
        <taxon>50 kb inversion clade</taxon>
        <taxon>dalbergioids sensu lato</taxon>
        <taxon>Dalbergieae</taxon>
        <taxon>Pterocarpus clade</taxon>
        <taxon>Stylosanthes</taxon>
    </lineage>
</organism>
<evidence type="ECO:0000313" key="2">
    <source>
        <dbReference type="Proteomes" id="UP001341840"/>
    </source>
</evidence>
<gene>
    <name evidence="1" type="ORF">PIB30_086952</name>
</gene>
<comment type="caution">
    <text evidence="1">The sequence shown here is derived from an EMBL/GenBank/DDBJ whole genome shotgun (WGS) entry which is preliminary data.</text>
</comment>
<dbReference type="EMBL" id="JASCZI010243166">
    <property type="protein sequence ID" value="MED6212796.1"/>
    <property type="molecule type" value="Genomic_DNA"/>
</dbReference>
<evidence type="ECO:0000313" key="1">
    <source>
        <dbReference type="EMBL" id="MED6212796.1"/>
    </source>
</evidence>
<reference evidence="1 2" key="1">
    <citation type="journal article" date="2023" name="Plants (Basel)">
        <title>Bridging the Gap: Combining Genomics and Transcriptomics Approaches to Understand Stylosanthes scabra, an Orphan Legume from the Brazilian Caatinga.</title>
        <authorList>
            <person name="Ferreira-Neto J.R.C."/>
            <person name="da Silva M.D."/>
            <person name="Binneck E."/>
            <person name="de Melo N.F."/>
            <person name="da Silva R.H."/>
            <person name="de Melo A.L.T.M."/>
            <person name="Pandolfi V."/>
            <person name="Bustamante F.O."/>
            <person name="Brasileiro-Vidal A.C."/>
            <person name="Benko-Iseppon A.M."/>
        </authorList>
    </citation>
    <scope>NUCLEOTIDE SEQUENCE [LARGE SCALE GENOMIC DNA]</scope>
    <source>
        <tissue evidence="1">Leaves</tissue>
    </source>
</reference>